<dbReference type="SUPFAM" id="SSF46689">
    <property type="entry name" value="Homeodomain-like"/>
    <property type="match status" value="2"/>
</dbReference>
<dbReference type="EMBL" id="JACHFM010000005">
    <property type="protein sequence ID" value="MBB5224054.1"/>
    <property type="molecule type" value="Genomic_DNA"/>
</dbReference>
<keyword evidence="1" id="KW-0805">Transcription regulation</keyword>
<dbReference type="InterPro" id="IPR009057">
    <property type="entry name" value="Homeodomain-like_sf"/>
</dbReference>
<dbReference type="PROSITE" id="PS01124">
    <property type="entry name" value="HTH_ARAC_FAMILY_2"/>
    <property type="match status" value="1"/>
</dbReference>
<dbReference type="AlphaFoldDB" id="A0A840SSC6"/>
<feature type="domain" description="HTH araC/xylS-type" evidence="3">
    <location>
        <begin position="214"/>
        <end position="312"/>
    </location>
</feature>
<comment type="caution">
    <text evidence="4">The sequence shown here is derived from an EMBL/GenBank/DDBJ whole genome shotgun (WGS) entry which is preliminary data.</text>
</comment>
<dbReference type="PANTHER" id="PTHR43130">
    <property type="entry name" value="ARAC-FAMILY TRANSCRIPTIONAL REGULATOR"/>
    <property type="match status" value="1"/>
</dbReference>
<dbReference type="InterPro" id="IPR052158">
    <property type="entry name" value="INH-QAR"/>
</dbReference>
<dbReference type="RefSeq" id="WP_184154213.1">
    <property type="nucleotide sequence ID" value="NZ_JACHFM010000005.1"/>
</dbReference>
<evidence type="ECO:0000313" key="5">
    <source>
        <dbReference type="Proteomes" id="UP000549457"/>
    </source>
</evidence>
<dbReference type="InterPro" id="IPR002818">
    <property type="entry name" value="DJ-1/PfpI"/>
</dbReference>
<dbReference type="SUPFAM" id="SSF52317">
    <property type="entry name" value="Class I glutamine amidotransferase-like"/>
    <property type="match status" value="1"/>
</dbReference>
<evidence type="ECO:0000256" key="1">
    <source>
        <dbReference type="ARBA" id="ARBA00023015"/>
    </source>
</evidence>
<dbReference type="PANTHER" id="PTHR43130:SF3">
    <property type="entry name" value="HTH-TYPE TRANSCRIPTIONAL REGULATOR RV1931C"/>
    <property type="match status" value="1"/>
</dbReference>
<gene>
    <name evidence="4" type="ORF">HNP73_004015</name>
</gene>
<accession>A0A840SSC6</accession>
<proteinExistence type="predicted"/>
<dbReference type="GO" id="GO:0043565">
    <property type="term" value="F:sequence-specific DNA binding"/>
    <property type="evidence" value="ECO:0007669"/>
    <property type="project" value="InterPro"/>
</dbReference>
<reference evidence="4 5" key="1">
    <citation type="submission" date="2020-08" db="EMBL/GenBank/DDBJ databases">
        <title>Genomic Encyclopedia of Type Strains, Phase IV (KMG-IV): sequencing the most valuable type-strain genomes for metagenomic binning, comparative biology and taxonomic classification.</title>
        <authorList>
            <person name="Goeker M."/>
        </authorList>
    </citation>
    <scope>NUCLEOTIDE SEQUENCE [LARGE SCALE GENOMIC DNA]</scope>
    <source>
        <strain evidence="4 5">DSM 101730</strain>
    </source>
</reference>
<protein>
    <submittedName>
        <fullName evidence="4">Transcriptional regulator GlxA family with amidase domain</fullName>
    </submittedName>
</protein>
<dbReference type="CDD" id="cd03137">
    <property type="entry name" value="GATase1_AraC_1"/>
    <property type="match status" value="1"/>
</dbReference>
<evidence type="ECO:0000313" key="4">
    <source>
        <dbReference type="EMBL" id="MBB5224054.1"/>
    </source>
</evidence>
<keyword evidence="2" id="KW-0804">Transcription</keyword>
<dbReference type="Pfam" id="PF12833">
    <property type="entry name" value="HTH_18"/>
    <property type="match status" value="1"/>
</dbReference>
<organism evidence="4 5">
    <name type="scientific">Amaricoccus macauensis</name>
    <dbReference type="NCBI Taxonomy" id="57001"/>
    <lineage>
        <taxon>Bacteria</taxon>
        <taxon>Pseudomonadati</taxon>
        <taxon>Pseudomonadota</taxon>
        <taxon>Alphaproteobacteria</taxon>
        <taxon>Rhodobacterales</taxon>
        <taxon>Paracoccaceae</taxon>
        <taxon>Amaricoccus</taxon>
    </lineage>
</organism>
<dbReference type="Proteomes" id="UP000549457">
    <property type="component" value="Unassembled WGS sequence"/>
</dbReference>
<name>A0A840SSC6_9RHOB</name>
<keyword evidence="5" id="KW-1185">Reference proteome</keyword>
<dbReference type="GO" id="GO:0003700">
    <property type="term" value="F:DNA-binding transcription factor activity"/>
    <property type="evidence" value="ECO:0007669"/>
    <property type="project" value="InterPro"/>
</dbReference>
<evidence type="ECO:0000256" key="2">
    <source>
        <dbReference type="ARBA" id="ARBA00023163"/>
    </source>
</evidence>
<evidence type="ECO:0000259" key="3">
    <source>
        <dbReference type="PROSITE" id="PS01124"/>
    </source>
</evidence>
<sequence>MACTVAIVLHPGFQLLDASGPMAVFEIAGRFAPGSYELALLCPASGLTNGLVESSGGARMAAEPLGAVVPDTVMVAGGEIVRAPDAVREIVAWLRRTPAQRVASVCSGAFLLAAAGLLDGRRATTHWDSTDRFAREYPTVRVEPDRIFVRDGYVWTSAGITAGIDLALAMIEADLGPALARCVARQLVVHQRRAGGQSQFSALPDIGGASGRFAELADWIRDHLGERLTVERLAAEVAMSPRNFARAFAAETGTTPARAIERLRIETARAAVEGTARPFGKIATDHGFSDADHMRRAFLRALGQPPQALRRAAKD</sequence>
<dbReference type="InterPro" id="IPR029062">
    <property type="entry name" value="Class_I_gatase-like"/>
</dbReference>
<dbReference type="Gene3D" id="1.10.10.60">
    <property type="entry name" value="Homeodomain-like"/>
    <property type="match status" value="1"/>
</dbReference>
<dbReference type="InterPro" id="IPR018060">
    <property type="entry name" value="HTH_AraC"/>
</dbReference>
<dbReference type="Gene3D" id="3.40.50.880">
    <property type="match status" value="1"/>
</dbReference>
<dbReference type="SMART" id="SM00342">
    <property type="entry name" value="HTH_ARAC"/>
    <property type="match status" value="1"/>
</dbReference>
<dbReference type="Pfam" id="PF01965">
    <property type="entry name" value="DJ-1_PfpI"/>
    <property type="match status" value="1"/>
</dbReference>